<name>A0A3Q1N275_BOVIN</name>
<reference evidence="1" key="1">
    <citation type="submission" date="2018-03" db="EMBL/GenBank/DDBJ databases">
        <title>ARS-UCD1.2.</title>
        <authorList>
            <person name="Rosen B.D."/>
            <person name="Bickhart D.M."/>
            <person name="Koren S."/>
            <person name="Schnabel R.D."/>
            <person name="Hall R."/>
            <person name="Zimin A."/>
            <person name="Dreischer C."/>
            <person name="Schultheiss S."/>
            <person name="Schroeder S.G."/>
            <person name="Elsik C.G."/>
            <person name="Couldrey C."/>
            <person name="Liu G.E."/>
            <person name="Van Tassell C.P."/>
            <person name="Phillippy A.M."/>
            <person name="Smith T.P.L."/>
            <person name="Medrano J.F."/>
        </authorList>
    </citation>
    <scope>NUCLEOTIDE SEQUENCE [LARGE SCALE GENOMIC DNA]</scope>
    <source>
        <strain evidence="1">Hereford</strain>
    </source>
</reference>
<dbReference type="VEuPathDB" id="HostDB:ENSBTAG00000054106"/>
<proteinExistence type="predicted"/>
<dbReference type="Bgee" id="ENSBTAG00000054106">
    <property type="expression patterns" value="Expressed in spiral colon and 40 other cell types or tissues"/>
</dbReference>
<reference evidence="1" key="3">
    <citation type="submission" date="2025-09" db="UniProtKB">
        <authorList>
            <consortium name="Ensembl"/>
        </authorList>
    </citation>
    <scope>IDENTIFICATION</scope>
    <source>
        <strain evidence="1">Hereford</strain>
    </source>
</reference>
<reference evidence="1" key="2">
    <citation type="submission" date="2025-08" db="UniProtKB">
        <authorList>
            <consortium name="Ensembl"/>
        </authorList>
    </citation>
    <scope>IDENTIFICATION</scope>
    <source>
        <strain evidence="1">Hereford</strain>
    </source>
</reference>
<evidence type="ECO:0000313" key="2">
    <source>
        <dbReference type="Proteomes" id="UP000009136"/>
    </source>
</evidence>
<dbReference type="InParanoid" id="A0A3Q1N275"/>
<dbReference type="AlphaFoldDB" id="A0A3Q1N275"/>
<evidence type="ECO:0000313" key="1">
    <source>
        <dbReference type="Ensembl" id="ENSBTAP00000063319.2"/>
    </source>
</evidence>
<protein>
    <submittedName>
        <fullName evidence="1">Uncharacterized protein</fullName>
    </submittedName>
</protein>
<dbReference type="Ensembl" id="ENSBTAT00000085686.2">
    <property type="protein sequence ID" value="ENSBTAP00000063319.2"/>
    <property type="gene ID" value="ENSBTAG00000054106.2"/>
</dbReference>
<sequence>ETDKLIFGKGTRLIVEPSK</sequence>
<accession>A0A3Q1N275</accession>
<organism evidence="1 2">
    <name type="scientific">Bos taurus</name>
    <name type="common">Bovine</name>
    <dbReference type="NCBI Taxonomy" id="9913"/>
    <lineage>
        <taxon>Eukaryota</taxon>
        <taxon>Metazoa</taxon>
        <taxon>Chordata</taxon>
        <taxon>Craniata</taxon>
        <taxon>Vertebrata</taxon>
        <taxon>Euteleostomi</taxon>
        <taxon>Mammalia</taxon>
        <taxon>Eutheria</taxon>
        <taxon>Laurasiatheria</taxon>
        <taxon>Artiodactyla</taxon>
        <taxon>Ruminantia</taxon>
        <taxon>Pecora</taxon>
        <taxon>Bovidae</taxon>
        <taxon>Bovinae</taxon>
        <taxon>Bos</taxon>
    </lineage>
</organism>
<dbReference type="Proteomes" id="UP000009136">
    <property type="component" value="Chromosome 10"/>
</dbReference>
<keyword evidence="2" id="KW-1185">Reference proteome</keyword>